<organism evidence="2 3">
    <name type="scientific">Hydnum rufescens UP504</name>
    <dbReference type="NCBI Taxonomy" id="1448309"/>
    <lineage>
        <taxon>Eukaryota</taxon>
        <taxon>Fungi</taxon>
        <taxon>Dikarya</taxon>
        <taxon>Basidiomycota</taxon>
        <taxon>Agaricomycotina</taxon>
        <taxon>Agaricomycetes</taxon>
        <taxon>Cantharellales</taxon>
        <taxon>Hydnaceae</taxon>
        <taxon>Hydnum</taxon>
    </lineage>
</organism>
<name>A0A9P6B4E2_9AGAM</name>
<evidence type="ECO:0000313" key="3">
    <source>
        <dbReference type="Proteomes" id="UP000886523"/>
    </source>
</evidence>
<dbReference type="Proteomes" id="UP000886523">
    <property type="component" value="Unassembled WGS sequence"/>
</dbReference>
<dbReference type="SUPFAM" id="SSF57938">
    <property type="entry name" value="DnaJ/Hsp40 cysteine-rich domain"/>
    <property type="match status" value="1"/>
</dbReference>
<dbReference type="InterPro" id="IPR036410">
    <property type="entry name" value="HSP_DnaJ_Cys-rich_dom_sf"/>
</dbReference>
<dbReference type="Gene3D" id="6.20.20.10">
    <property type="match status" value="1"/>
</dbReference>
<keyword evidence="3" id="KW-1185">Reference proteome</keyword>
<dbReference type="PANTHER" id="PTHR28031:SF1">
    <property type="entry name" value="PROLINE-RICH PROTEIN HUA1"/>
    <property type="match status" value="1"/>
</dbReference>
<reference evidence="2" key="1">
    <citation type="journal article" date="2020" name="Nat. Commun.">
        <title>Large-scale genome sequencing of mycorrhizal fungi provides insights into the early evolution of symbiotic traits.</title>
        <authorList>
            <person name="Miyauchi S."/>
            <person name="Kiss E."/>
            <person name="Kuo A."/>
            <person name="Drula E."/>
            <person name="Kohler A."/>
            <person name="Sanchez-Garcia M."/>
            <person name="Morin E."/>
            <person name="Andreopoulos B."/>
            <person name="Barry K.W."/>
            <person name="Bonito G."/>
            <person name="Buee M."/>
            <person name="Carver A."/>
            <person name="Chen C."/>
            <person name="Cichocki N."/>
            <person name="Clum A."/>
            <person name="Culley D."/>
            <person name="Crous P.W."/>
            <person name="Fauchery L."/>
            <person name="Girlanda M."/>
            <person name="Hayes R.D."/>
            <person name="Keri Z."/>
            <person name="LaButti K."/>
            <person name="Lipzen A."/>
            <person name="Lombard V."/>
            <person name="Magnuson J."/>
            <person name="Maillard F."/>
            <person name="Murat C."/>
            <person name="Nolan M."/>
            <person name="Ohm R.A."/>
            <person name="Pangilinan J."/>
            <person name="Pereira M.F."/>
            <person name="Perotto S."/>
            <person name="Peter M."/>
            <person name="Pfister S."/>
            <person name="Riley R."/>
            <person name="Sitrit Y."/>
            <person name="Stielow J.B."/>
            <person name="Szollosi G."/>
            <person name="Zifcakova L."/>
            <person name="Stursova M."/>
            <person name="Spatafora J.W."/>
            <person name="Tedersoo L."/>
            <person name="Vaario L.M."/>
            <person name="Yamada A."/>
            <person name="Yan M."/>
            <person name="Wang P."/>
            <person name="Xu J."/>
            <person name="Bruns T."/>
            <person name="Baldrian P."/>
            <person name="Vilgalys R."/>
            <person name="Dunand C."/>
            <person name="Henrissat B."/>
            <person name="Grigoriev I.V."/>
            <person name="Hibbett D."/>
            <person name="Nagy L.G."/>
            <person name="Martin F.M."/>
        </authorList>
    </citation>
    <scope>NUCLEOTIDE SEQUENCE</scope>
    <source>
        <strain evidence="2">UP504</strain>
    </source>
</reference>
<dbReference type="EMBL" id="MU128934">
    <property type="protein sequence ID" value="KAF9517122.1"/>
    <property type="molecule type" value="Genomic_DNA"/>
</dbReference>
<dbReference type="OrthoDB" id="2405700at2759"/>
<proteinExistence type="predicted"/>
<dbReference type="PANTHER" id="PTHR28031">
    <property type="entry name" value="PROLINE-RICH PROTEIN HUA1"/>
    <property type="match status" value="1"/>
</dbReference>
<feature type="compositionally biased region" description="Pro residues" evidence="1">
    <location>
        <begin position="1"/>
        <end position="14"/>
    </location>
</feature>
<gene>
    <name evidence="2" type="ORF">BS47DRAFT_570625</name>
</gene>
<dbReference type="GO" id="GO:0005737">
    <property type="term" value="C:cytoplasm"/>
    <property type="evidence" value="ECO:0007669"/>
    <property type="project" value="TreeGrafter"/>
</dbReference>
<evidence type="ECO:0000313" key="2">
    <source>
        <dbReference type="EMBL" id="KAF9517122.1"/>
    </source>
</evidence>
<dbReference type="InterPro" id="IPR038910">
    <property type="entry name" value="Hua1-like"/>
</dbReference>
<sequence>MPGSFPPPPPPPSGPGGIPDDGKPTSMPVPGHPLLNNGRVLIYPPNYMCSKCHNIGYKNFDPTHPCRTCWERYSRPYAGALQYATWSPGSPNFQRPLPSFRPPSQTFPPPVAPRPHSVFSPPTQVAFTPGGPPPGALVVQPGDPRIGGRLCWSCNGRGLVPVMLFFDEERCPTCNGMGRVFP</sequence>
<accession>A0A9P6B4E2</accession>
<protein>
    <submittedName>
        <fullName evidence="2">Uncharacterized protein</fullName>
    </submittedName>
</protein>
<comment type="caution">
    <text evidence="2">The sequence shown here is derived from an EMBL/GenBank/DDBJ whole genome shotgun (WGS) entry which is preliminary data.</text>
</comment>
<feature type="region of interest" description="Disordered" evidence="1">
    <location>
        <begin position="1"/>
        <end position="31"/>
    </location>
</feature>
<evidence type="ECO:0000256" key="1">
    <source>
        <dbReference type="SAM" id="MobiDB-lite"/>
    </source>
</evidence>
<dbReference type="AlphaFoldDB" id="A0A9P6B4E2"/>